<sequence length="586" mass="67387">MTSRRLWERNAMIMHVKNQEMEEKRTDESNLSMQAESCIATAELQTAEQMRKEENRSGSAVKIAAKKVLMKQTENEMKISDISKECNIKQSESETKIAVQLYFDKTDEKSVDINNRNNLNNESGQDQKLEKQSGETISDEQNCKEISASSNAKQKSFGLKLVKLNQRYGYRTFSTFKLPEQELLRREALYIYNGATFRCFDEFEKYFEAYKIVGNNPYRVASSEVLRDGEGKVIERFKYKYIVFHCAHYGNPRGGKRPNQSYLPLGCKARFRLNADITNGCLRISSFYKEHTNHENSEQNYSRVVNKKRRNITDGPGSKIAKMGTMDETEKAISGYDNTKETMPDVNKNVNASEAAENNSISVISSSENSTFANSSKENSVSTKISFPGNSTISSQENSPFVPITLSQSTGMTKQNDIMQQVIQQNMPSINSRLQQVLTVQLFNRLKRIEYLIMNAYIIKCGRYLPQKIYFSFIHGVYGADYHLSEWSDVQLKDVMRLFLQPPEILLQDELPTDISINEIKQVRVPRIQRAITAIREEKLKRCDRIIARHIRHIFNALSPPDFLTAVREFQKFANDVKDMNTNDIK</sequence>
<keyword evidence="4" id="KW-1185">Reference proteome</keyword>
<dbReference type="EnsemblMetazoa" id="OVOC9097.1">
    <property type="protein sequence ID" value="OVOC9097.1"/>
    <property type="gene ID" value="WBGene00245906"/>
</dbReference>
<dbReference type="InterPro" id="IPR048325">
    <property type="entry name" value="ZSWIM3_N"/>
</dbReference>
<accession>A0A8R1Y310</accession>
<feature type="domain" description="ZSWIM3 N-terminal" evidence="2">
    <location>
        <begin position="193"/>
        <end position="292"/>
    </location>
</feature>
<dbReference type="AlphaFoldDB" id="A0A8R1Y310"/>
<protein>
    <recommendedName>
        <fullName evidence="2">ZSWIM3 N-terminal domain-containing protein</fullName>
    </recommendedName>
</protein>
<reference evidence="4" key="1">
    <citation type="submission" date="2013-10" db="EMBL/GenBank/DDBJ databases">
        <title>Genome sequencing of Onchocerca volvulus.</title>
        <authorList>
            <person name="Cotton J."/>
            <person name="Tsai J."/>
            <person name="Stanley E."/>
            <person name="Tracey A."/>
            <person name="Holroyd N."/>
            <person name="Lustigman S."/>
            <person name="Berriman M."/>
        </authorList>
    </citation>
    <scope>NUCLEOTIDE SEQUENCE</scope>
</reference>
<evidence type="ECO:0000313" key="3">
    <source>
        <dbReference type="EnsemblMetazoa" id="OVOC9097.1"/>
    </source>
</evidence>
<dbReference type="Proteomes" id="UP000024404">
    <property type="component" value="Unassembled WGS sequence"/>
</dbReference>
<reference evidence="3" key="2">
    <citation type="submission" date="2022-06" db="UniProtKB">
        <authorList>
            <consortium name="EnsemblMetazoa"/>
        </authorList>
    </citation>
    <scope>IDENTIFICATION</scope>
</reference>
<dbReference type="Pfam" id="PF21599">
    <property type="entry name" value="ZSWIM3_N"/>
    <property type="match status" value="1"/>
</dbReference>
<evidence type="ECO:0000259" key="2">
    <source>
        <dbReference type="Pfam" id="PF21599"/>
    </source>
</evidence>
<dbReference type="EMBL" id="CMVM020000255">
    <property type="status" value="NOT_ANNOTATED_CDS"/>
    <property type="molecule type" value="Genomic_DNA"/>
</dbReference>
<proteinExistence type="predicted"/>
<organism evidence="3 4">
    <name type="scientific">Onchocerca volvulus</name>
    <dbReference type="NCBI Taxonomy" id="6282"/>
    <lineage>
        <taxon>Eukaryota</taxon>
        <taxon>Metazoa</taxon>
        <taxon>Ecdysozoa</taxon>
        <taxon>Nematoda</taxon>
        <taxon>Chromadorea</taxon>
        <taxon>Rhabditida</taxon>
        <taxon>Spirurina</taxon>
        <taxon>Spiruromorpha</taxon>
        <taxon>Filarioidea</taxon>
        <taxon>Onchocercidae</taxon>
        <taxon>Onchocerca</taxon>
    </lineage>
</organism>
<feature type="region of interest" description="Disordered" evidence="1">
    <location>
        <begin position="114"/>
        <end position="137"/>
    </location>
</feature>
<feature type="compositionally biased region" description="Polar residues" evidence="1">
    <location>
        <begin position="114"/>
        <end position="124"/>
    </location>
</feature>
<evidence type="ECO:0000256" key="1">
    <source>
        <dbReference type="SAM" id="MobiDB-lite"/>
    </source>
</evidence>
<dbReference type="OMA" id="HENSEQN"/>
<name>A0A8R1Y310_ONCVO</name>
<evidence type="ECO:0000313" key="4">
    <source>
        <dbReference type="Proteomes" id="UP000024404"/>
    </source>
</evidence>